<gene>
    <name evidence="9" type="ORF">LZG35_21060</name>
</gene>
<sequence length="449" mass="48590">MFGLSPLRRGGIAALSLSVAASIAAPAFAAMGNTASSYGLFPGDVASAQALSMFNPQASSLYYNPSYLIKDPRGELTIGFLHAEQELDGRSLGGAAPATRDGNLLDDSRSQQQLIALKTDLSSITKFEHPIYFAIIAGVEKYGKEMLSFNSSTSMGGQYMEYGRQPLFLNIGGGTELLHGIAVGASAHVSLRSDAKLVASSNLAGETQYETLEVNAKPVIRPVLGVTLDWGKLICGKGDCITNGLETAFAFRGHTEARTSVDSRITIPGTVPSPGIALLIDTVDSYQPDIYSAGVQYRFNDRLRAGVTVERQNWSDLMEVLEDDTVKDQADIHFKDITVPRVGVEWSALKNVSLTAGVAFRESPMESDRSLDVNYLDADKTIYGVGGSWTIEQPPILAYPMRLDFGYQFHDIDERKFDLTSDRAPVNPYETIETGGEVHVFSGSVTLKF</sequence>
<evidence type="ECO:0000256" key="5">
    <source>
        <dbReference type="ARBA" id="ARBA00022729"/>
    </source>
</evidence>
<dbReference type="InterPro" id="IPR005017">
    <property type="entry name" value="OMPP1/FadL/TodX"/>
</dbReference>
<evidence type="ECO:0000256" key="8">
    <source>
        <dbReference type="SAM" id="SignalP"/>
    </source>
</evidence>
<evidence type="ECO:0000256" key="1">
    <source>
        <dbReference type="ARBA" id="ARBA00004571"/>
    </source>
</evidence>
<evidence type="ECO:0000256" key="2">
    <source>
        <dbReference type="ARBA" id="ARBA00008163"/>
    </source>
</evidence>
<evidence type="ECO:0000256" key="3">
    <source>
        <dbReference type="ARBA" id="ARBA00022452"/>
    </source>
</evidence>
<evidence type="ECO:0000313" key="9">
    <source>
        <dbReference type="EMBL" id="MCE7511132.1"/>
    </source>
</evidence>
<evidence type="ECO:0000256" key="7">
    <source>
        <dbReference type="ARBA" id="ARBA00023237"/>
    </source>
</evidence>
<evidence type="ECO:0000313" key="10">
    <source>
        <dbReference type="Proteomes" id="UP001107961"/>
    </source>
</evidence>
<organism evidence="9 10">
    <name type="scientific">Alloalcanivorax xenomutans</name>
    <dbReference type="NCBI Taxonomy" id="1094342"/>
    <lineage>
        <taxon>Bacteria</taxon>
        <taxon>Pseudomonadati</taxon>
        <taxon>Pseudomonadota</taxon>
        <taxon>Gammaproteobacteria</taxon>
        <taxon>Oceanospirillales</taxon>
        <taxon>Alcanivoracaceae</taxon>
        <taxon>Alloalcanivorax</taxon>
    </lineage>
</organism>
<dbReference type="SUPFAM" id="SSF56935">
    <property type="entry name" value="Porins"/>
    <property type="match status" value="1"/>
</dbReference>
<evidence type="ECO:0000256" key="6">
    <source>
        <dbReference type="ARBA" id="ARBA00023136"/>
    </source>
</evidence>
<feature type="chain" id="PRO_5040450146" evidence="8">
    <location>
        <begin position="30"/>
        <end position="449"/>
    </location>
</feature>
<feature type="signal peptide" evidence="8">
    <location>
        <begin position="1"/>
        <end position="29"/>
    </location>
</feature>
<keyword evidence="4" id="KW-0812">Transmembrane</keyword>
<comment type="similarity">
    <text evidence="2">Belongs to the OmpP1/FadL family.</text>
</comment>
<evidence type="ECO:0000256" key="4">
    <source>
        <dbReference type="ARBA" id="ARBA00022692"/>
    </source>
</evidence>
<dbReference type="PANTHER" id="PTHR35093">
    <property type="entry name" value="OUTER MEMBRANE PROTEIN NMB0088-RELATED"/>
    <property type="match status" value="1"/>
</dbReference>
<dbReference type="Proteomes" id="UP001107961">
    <property type="component" value="Unassembled WGS sequence"/>
</dbReference>
<dbReference type="EMBL" id="JAJVKT010000041">
    <property type="protein sequence ID" value="MCE7511132.1"/>
    <property type="molecule type" value="Genomic_DNA"/>
</dbReference>
<dbReference type="Pfam" id="PF03349">
    <property type="entry name" value="Toluene_X"/>
    <property type="match status" value="1"/>
</dbReference>
<reference evidence="9" key="1">
    <citation type="submission" date="2022-01" db="EMBL/GenBank/DDBJ databases">
        <authorList>
            <person name="Karlyshev A.V."/>
            <person name="Jaspars M."/>
        </authorList>
    </citation>
    <scope>NUCLEOTIDE SEQUENCE</scope>
    <source>
        <strain evidence="9">AGSA3-2</strain>
    </source>
</reference>
<comment type="subcellular location">
    <subcellularLocation>
        <location evidence="1">Cell outer membrane</location>
        <topology evidence="1">Multi-pass membrane protein</topology>
    </subcellularLocation>
</comment>
<proteinExistence type="inferred from homology"/>
<dbReference type="PANTHER" id="PTHR35093:SF8">
    <property type="entry name" value="OUTER MEMBRANE PROTEIN NMB0088-RELATED"/>
    <property type="match status" value="1"/>
</dbReference>
<dbReference type="AlphaFoldDB" id="A0A9Q3W9T5"/>
<keyword evidence="7" id="KW-0998">Cell outer membrane</keyword>
<dbReference type="GO" id="GO:0015483">
    <property type="term" value="F:long-chain fatty acid transporting porin activity"/>
    <property type="evidence" value="ECO:0007669"/>
    <property type="project" value="TreeGrafter"/>
</dbReference>
<dbReference type="Gene3D" id="2.40.160.60">
    <property type="entry name" value="Outer membrane protein transport protein (OMPP1/FadL/TodX)"/>
    <property type="match status" value="1"/>
</dbReference>
<accession>A0A9Q3W9T5</accession>
<name>A0A9Q3W9T5_9GAMM</name>
<keyword evidence="6" id="KW-0472">Membrane</keyword>
<keyword evidence="5 8" id="KW-0732">Signal</keyword>
<protein>
    <submittedName>
        <fullName evidence="9">Outer membrane protein transport protein</fullName>
    </submittedName>
</protein>
<comment type="caution">
    <text evidence="9">The sequence shown here is derived from an EMBL/GenBank/DDBJ whole genome shotgun (WGS) entry which is preliminary data.</text>
</comment>
<dbReference type="RefSeq" id="WP_080530217.1">
    <property type="nucleotide sequence ID" value="NZ_CP012331.1"/>
</dbReference>
<dbReference type="KEGG" id="axe:P40_01325"/>
<dbReference type="GO" id="GO:0009279">
    <property type="term" value="C:cell outer membrane"/>
    <property type="evidence" value="ECO:0007669"/>
    <property type="project" value="UniProtKB-SubCell"/>
</dbReference>
<keyword evidence="10" id="KW-1185">Reference proteome</keyword>
<keyword evidence="3" id="KW-1134">Transmembrane beta strand</keyword>